<dbReference type="RefSeq" id="WP_066957187.1">
    <property type="nucleotide sequence ID" value="NZ_BCNX01000007.1"/>
</dbReference>
<evidence type="ECO:0000256" key="1">
    <source>
        <dbReference type="ARBA" id="ARBA00022691"/>
    </source>
</evidence>
<dbReference type="STRING" id="2200.GCA_001571405_01278"/>
<evidence type="ECO:0000313" key="7">
    <source>
        <dbReference type="Proteomes" id="UP000326500"/>
    </source>
</evidence>
<dbReference type="Pfam" id="PF04055">
    <property type="entry name" value="Radical_SAM"/>
    <property type="match status" value="1"/>
</dbReference>
<keyword evidence="7" id="KW-1185">Reference proteome</keyword>
<keyword evidence="2" id="KW-0479">Metal-binding</keyword>
<evidence type="ECO:0000256" key="3">
    <source>
        <dbReference type="ARBA" id="ARBA00023004"/>
    </source>
</evidence>
<dbReference type="EMBL" id="FNFT01000008">
    <property type="protein sequence ID" value="SDK34889.1"/>
    <property type="molecule type" value="Genomic_DNA"/>
</dbReference>
<dbReference type="GO" id="GO:0046872">
    <property type="term" value="F:metal ion binding"/>
    <property type="evidence" value="ECO:0007669"/>
    <property type="project" value="UniProtKB-KW"/>
</dbReference>
<dbReference type="Proteomes" id="UP000326500">
    <property type="component" value="Unassembled WGS sequence"/>
</dbReference>
<evidence type="ECO:0000259" key="5">
    <source>
        <dbReference type="PROSITE" id="PS51918"/>
    </source>
</evidence>
<accession>A0A1G9B5Z4</accession>
<dbReference type="AlphaFoldDB" id="A0A1G9B5Z4"/>
<proteinExistence type="predicted"/>
<reference evidence="6 7" key="1">
    <citation type="submission" date="2016-10" db="EMBL/GenBank/DDBJ databases">
        <authorList>
            <person name="Varghese N."/>
            <person name="Submissions S."/>
        </authorList>
    </citation>
    <scope>NUCLEOTIDE SEQUENCE [LARGE SCALE GENOMIC DNA]</scope>
    <source>
        <strain evidence="6 7">DSM 2373</strain>
    </source>
</reference>
<dbReference type="SUPFAM" id="SSF102114">
    <property type="entry name" value="Radical SAM enzymes"/>
    <property type="match status" value="1"/>
</dbReference>
<sequence length="323" mass="34887">MDWIRLKARLLEVGSVRLSGEPAEPYISHSTAGPSAGSPGSLFFSDGGGRRVRLGINEASSIEIVHRGRGEADLFIDGSALRGVLEPAAHHCPRQAYITVSGTCIFHCRYCPVPDLPGRRKEVAEIVRMVEDVADRIDAIAITSGVASSIEEEEAYVLEVVAALRHFDLPIGVSIYPGPETPVRLHALGVAEVKFNIEAATEGIFREMCPGLSWDGIWEALASSVVLFGKDRVHSNIIVGLGETDDDLERVMEDLAAIGVIPVLRPLTPAAALADRPRPSAERLLRLHRVHERVLREAGLDPRRTLTMCAACTGCDLAPGRDA</sequence>
<organism evidence="6 7">
    <name type="scientific">Methanoculleus thermophilus</name>
    <dbReference type="NCBI Taxonomy" id="2200"/>
    <lineage>
        <taxon>Archaea</taxon>
        <taxon>Methanobacteriati</taxon>
        <taxon>Methanobacteriota</taxon>
        <taxon>Stenosarchaea group</taxon>
        <taxon>Methanomicrobia</taxon>
        <taxon>Methanomicrobiales</taxon>
        <taxon>Methanomicrobiaceae</taxon>
        <taxon>Methanoculleus</taxon>
    </lineage>
</organism>
<feature type="domain" description="Radical SAM core" evidence="5">
    <location>
        <begin position="90"/>
        <end position="303"/>
    </location>
</feature>
<keyword evidence="3" id="KW-0408">Iron</keyword>
<name>A0A1G9B5Z4_9EURY</name>
<dbReference type="InterPro" id="IPR013785">
    <property type="entry name" value="Aldolase_TIM"/>
</dbReference>
<dbReference type="PANTHER" id="PTHR43726:SF1">
    <property type="entry name" value="BIOTIN SYNTHASE"/>
    <property type="match status" value="1"/>
</dbReference>
<dbReference type="GO" id="GO:0051536">
    <property type="term" value="F:iron-sulfur cluster binding"/>
    <property type="evidence" value="ECO:0007669"/>
    <property type="project" value="UniProtKB-KW"/>
</dbReference>
<evidence type="ECO:0000313" key="6">
    <source>
        <dbReference type="EMBL" id="SDK34889.1"/>
    </source>
</evidence>
<keyword evidence="4" id="KW-0411">Iron-sulfur</keyword>
<gene>
    <name evidence="6" type="ORF">SAMN04488571_10819</name>
</gene>
<dbReference type="InterPro" id="IPR006638">
    <property type="entry name" value="Elp3/MiaA/NifB-like_rSAM"/>
</dbReference>
<keyword evidence="1" id="KW-0949">S-adenosyl-L-methionine</keyword>
<dbReference type="SFLD" id="SFLDS00029">
    <property type="entry name" value="Radical_SAM"/>
    <property type="match status" value="1"/>
</dbReference>
<evidence type="ECO:0000256" key="2">
    <source>
        <dbReference type="ARBA" id="ARBA00022723"/>
    </source>
</evidence>
<dbReference type="Gene3D" id="3.20.20.70">
    <property type="entry name" value="Aldolase class I"/>
    <property type="match status" value="1"/>
</dbReference>
<dbReference type="InterPro" id="IPR007197">
    <property type="entry name" value="rSAM"/>
</dbReference>
<dbReference type="PANTHER" id="PTHR43726">
    <property type="entry name" value="3-METHYLORNITHINE SYNTHASE"/>
    <property type="match status" value="1"/>
</dbReference>
<evidence type="ECO:0000256" key="4">
    <source>
        <dbReference type="ARBA" id="ARBA00023014"/>
    </source>
</evidence>
<protein>
    <submittedName>
        <fullName evidence="6">Biotin synthase-related protein, radical SAM superfamily</fullName>
    </submittedName>
</protein>
<dbReference type="GO" id="GO:0016740">
    <property type="term" value="F:transferase activity"/>
    <property type="evidence" value="ECO:0007669"/>
    <property type="project" value="TreeGrafter"/>
</dbReference>
<dbReference type="OrthoDB" id="15118at2157"/>
<dbReference type="SMART" id="SM00729">
    <property type="entry name" value="Elp3"/>
    <property type="match status" value="1"/>
</dbReference>
<dbReference type="InterPro" id="IPR058240">
    <property type="entry name" value="rSAM_sf"/>
</dbReference>
<dbReference type="CDD" id="cd01335">
    <property type="entry name" value="Radical_SAM"/>
    <property type="match status" value="1"/>
</dbReference>
<dbReference type="InterPro" id="IPR034422">
    <property type="entry name" value="HydE/PylB-like"/>
</dbReference>
<dbReference type="PROSITE" id="PS51918">
    <property type="entry name" value="RADICAL_SAM"/>
    <property type="match status" value="1"/>
</dbReference>